<organism evidence="7 8">
    <name type="scientific">Arachidicoccus rhizosphaerae</name>
    <dbReference type="NCBI Taxonomy" id="551991"/>
    <lineage>
        <taxon>Bacteria</taxon>
        <taxon>Pseudomonadati</taxon>
        <taxon>Bacteroidota</taxon>
        <taxon>Chitinophagia</taxon>
        <taxon>Chitinophagales</taxon>
        <taxon>Chitinophagaceae</taxon>
        <taxon>Arachidicoccus</taxon>
    </lineage>
</organism>
<dbReference type="EMBL" id="FNQY01000001">
    <property type="protein sequence ID" value="SDZ77391.1"/>
    <property type="molecule type" value="Genomic_DNA"/>
</dbReference>
<sequence length="222" mass="25122">MIRKILLTSFSLLLILCAVKSQKYRAVMRTDSGKITLELFDGTPKHRDNFIKLARKHFYDGVLFHRVIPGFMIQGGDPDSKNAKPGVMLGDGDVGYTVPAEFRPEYFHRRGALAAAREDNPAKASSGCQFYIVTGKKFSDEQLDKAEKRSGHTIAADHRKIYKSVGGAPHLDQNYTVYGQVLKGMEVADKIVNAKRDKNDRPLKDERIKKIRIRKKILGFWL</sequence>
<evidence type="ECO:0000313" key="8">
    <source>
        <dbReference type="Proteomes" id="UP000199041"/>
    </source>
</evidence>
<dbReference type="PANTHER" id="PTHR45625">
    <property type="entry name" value="PEPTIDYL-PROLYL CIS-TRANS ISOMERASE-RELATED"/>
    <property type="match status" value="1"/>
</dbReference>
<feature type="domain" description="PPIase cyclophilin-type" evidence="6">
    <location>
        <begin position="33"/>
        <end position="213"/>
    </location>
</feature>
<dbReference type="InterPro" id="IPR024936">
    <property type="entry name" value="Cyclophilin-type_PPIase"/>
</dbReference>
<dbReference type="AlphaFoldDB" id="A0A1H3VRT0"/>
<comment type="similarity">
    <text evidence="2 5">Belongs to the cyclophilin-type PPIase family.</text>
</comment>
<evidence type="ECO:0000256" key="1">
    <source>
        <dbReference type="ARBA" id="ARBA00002388"/>
    </source>
</evidence>
<dbReference type="InterPro" id="IPR020892">
    <property type="entry name" value="Cyclophilin-type_PPIase_CS"/>
</dbReference>
<dbReference type="PROSITE" id="PS50072">
    <property type="entry name" value="CSA_PPIASE_2"/>
    <property type="match status" value="1"/>
</dbReference>
<evidence type="ECO:0000256" key="3">
    <source>
        <dbReference type="ARBA" id="ARBA00023110"/>
    </source>
</evidence>
<dbReference type="Gene3D" id="2.40.100.10">
    <property type="entry name" value="Cyclophilin-like"/>
    <property type="match status" value="1"/>
</dbReference>
<proteinExistence type="inferred from homology"/>
<name>A0A1H3VRT0_9BACT</name>
<dbReference type="PIRSF" id="PIRSF001467">
    <property type="entry name" value="Peptidylpro_ismrse"/>
    <property type="match status" value="1"/>
</dbReference>
<dbReference type="PRINTS" id="PR00153">
    <property type="entry name" value="CSAPPISMRASE"/>
</dbReference>
<dbReference type="CDD" id="cd00317">
    <property type="entry name" value="cyclophilin"/>
    <property type="match status" value="1"/>
</dbReference>
<dbReference type="RefSeq" id="WP_091392581.1">
    <property type="nucleotide sequence ID" value="NZ_FNQY01000001.1"/>
</dbReference>
<dbReference type="GO" id="GO:0003755">
    <property type="term" value="F:peptidyl-prolyl cis-trans isomerase activity"/>
    <property type="evidence" value="ECO:0007669"/>
    <property type="project" value="UniProtKB-UniRule"/>
</dbReference>
<dbReference type="STRING" id="551991.SAMN05192529_101393"/>
<accession>A0A1H3VRT0</accession>
<evidence type="ECO:0000256" key="2">
    <source>
        <dbReference type="ARBA" id="ARBA00007365"/>
    </source>
</evidence>
<dbReference type="SUPFAM" id="SSF50891">
    <property type="entry name" value="Cyclophilin-like"/>
    <property type="match status" value="1"/>
</dbReference>
<comment type="catalytic activity">
    <reaction evidence="5">
        <text>[protein]-peptidylproline (omega=180) = [protein]-peptidylproline (omega=0)</text>
        <dbReference type="Rhea" id="RHEA:16237"/>
        <dbReference type="Rhea" id="RHEA-COMP:10747"/>
        <dbReference type="Rhea" id="RHEA-COMP:10748"/>
        <dbReference type="ChEBI" id="CHEBI:83833"/>
        <dbReference type="ChEBI" id="CHEBI:83834"/>
        <dbReference type="EC" id="5.2.1.8"/>
    </reaction>
</comment>
<protein>
    <recommendedName>
        <fullName evidence="5">Peptidyl-prolyl cis-trans isomerase</fullName>
        <shortName evidence="5">PPIase</shortName>
        <ecNumber evidence="5">5.2.1.8</ecNumber>
    </recommendedName>
</protein>
<reference evidence="7 8" key="1">
    <citation type="submission" date="2016-10" db="EMBL/GenBank/DDBJ databases">
        <authorList>
            <person name="de Groot N.N."/>
        </authorList>
    </citation>
    <scope>NUCLEOTIDE SEQUENCE [LARGE SCALE GENOMIC DNA]</scope>
    <source>
        <strain evidence="7 8">Vu-144</strain>
    </source>
</reference>
<dbReference type="InterPro" id="IPR002130">
    <property type="entry name" value="Cyclophilin-type_PPIase_dom"/>
</dbReference>
<dbReference type="Proteomes" id="UP000199041">
    <property type="component" value="Unassembled WGS sequence"/>
</dbReference>
<dbReference type="EC" id="5.2.1.8" evidence="5"/>
<dbReference type="InterPro" id="IPR044666">
    <property type="entry name" value="Cyclophilin_A-like"/>
</dbReference>
<dbReference type="Pfam" id="PF00160">
    <property type="entry name" value="Pro_isomerase"/>
    <property type="match status" value="1"/>
</dbReference>
<evidence type="ECO:0000256" key="5">
    <source>
        <dbReference type="RuleBase" id="RU363019"/>
    </source>
</evidence>
<keyword evidence="3 5" id="KW-0697">Rotamase</keyword>
<keyword evidence="8" id="KW-1185">Reference proteome</keyword>
<comment type="function">
    <text evidence="1 5">PPIases accelerate the folding of proteins. It catalyzes the cis-trans isomerization of proline imidic peptide bonds in oligopeptides.</text>
</comment>
<dbReference type="GO" id="GO:0006457">
    <property type="term" value="P:protein folding"/>
    <property type="evidence" value="ECO:0007669"/>
    <property type="project" value="InterPro"/>
</dbReference>
<evidence type="ECO:0000313" key="7">
    <source>
        <dbReference type="EMBL" id="SDZ77391.1"/>
    </source>
</evidence>
<dbReference type="OrthoDB" id="9807797at2"/>
<evidence type="ECO:0000256" key="4">
    <source>
        <dbReference type="ARBA" id="ARBA00023235"/>
    </source>
</evidence>
<dbReference type="PANTHER" id="PTHR45625:SF4">
    <property type="entry name" value="PEPTIDYLPROLYL ISOMERASE DOMAIN AND WD REPEAT-CONTAINING PROTEIN 1"/>
    <property type="match status" value="1"/>
</dbReference>
<keyword evidence="4 5" id="KW-0413">Isomerase</keyword>
<dbReference type="InterPro" id="IPR029000">
    <property type="entry name" value="Cyclophilin-like_dom_sf"/>
</dbReference>
<evidence type="ECO:0000259" key="6">
    <source>
        <dbReference type="PROSITE" id="PS50072"/>
    </source>
</evidence>
<dbReference type="PROSITE" id="PS00170">
    <property type="entry name" value="CSA_PPIASE_1"/>
    <property type="match status" value="1"/>
</dbReference>
<gene>
    <name evidence="7" type="ORF">SAMN05192529_101393</name>
</gene>